<keyword evidence="2" id="KW-1185">Reference proteome</keyword>
<dbReference type="Proteomes" id="UP000198406">
    <property type="component" value="Unassembled WGS sequence"/>
</dbReference>
<dbReference type="AlphaFoldDB" id="A0A1Z5JQU2"/>
<protein>
    <submittedName>
        <fullName evidence="1">Uncharacterized protein</fullName>
    </submittedName>
</protein>
<organism evidence="1 2">
    <name type="scientific">Fistulifera solaris</name>
    <name type="common">Oleaginous diatom</name>
    <dbReference type="NCBI Taxonomy" id="1519565"/>
    <lineage>
        <taxon>Eukaryota</taxon>
        <taxon>Sar</taxon>
        <taxon>Stramenopiles</taxon>
        <taxon>Ochrophyta</taxon>
        <taxon>Bacillariophyta</taxon>
        <taxon>Bacillariophyceae</taxon>
        <taxon>Bacillariophycidae</taxon>
        <taxon>Naviculales</taxon>
        <taxon>Naviculaceae</taxon>
        <taxon>Fistulifera</taxon>
    </lineage>
</organism>
<sequence length="519" mass="59982">MHMTQTQTHNNKELLLKPIPEDQLSLAQKEFRKDLFDEIEVPIFQFSREPKHLGDPKHFGDLLHIILVWQPIIWRDNETFLLLYNVSYYRFQMKHRSLYFTIDDQAYGAICGKTDEAIAETATFFWSLDFGGAPLYVQDIFQHGLCAGEVRGNFDFAAFRPQQLIRILESNPTRTLVLRVGSWSLEQAKILATRTFPLILEIIFGDHGDLGNTANKDEDGTEFFNSLEERRSSFGSLEIGGGFYHSTRMNRVNFERLTQLDWIIDKLRIYGLDPEIVLLPFSAKVNALSYGVIDSHIQPNDFEALTIVTNDLDLWFYSQKEDDLSDWLIAFFDRVAQLGHFVRLGISIRSYERVNDMESCVQALTGAIKSNPNLRYLKVYDFDQRFQHAPHWESLYHTIGEHKQLRTIILDDMEVQDTCQDFYLALERLLSCNRNVTVIKRDGKKITNKTSIDQLYALNYFFNGSLSLTEESVELRPVLFAVALEKASASFQYTGLLLSQHTDVLWELVDGTNLEEVPP</sequence>
<reference evidence="1 2" key="1">
    <citation type="journal article" date="2015" name="Plant Cell">
        <title>Oil accumulation by the oleaginous diatom Fistulifera solaris as revealed by the genome and transcriptome.</title>
        <authorList>
            <person name="Tanaka T."/>
            <person name="Maeda Y."/>
            <person name="Veluchamy A."/>
            <person name="Tanaka M."/>
            <person name="Abida H."/>
            <person name="Marechal E."/>
            <person name="Bowler C."/>
            <person name="Muto M."/>
            <person name="Sunaga Y."/>
            <person name="Tanaka M."/>
            <person name="Yoshino T."/>
            <person name="Taniguchi T."/>
            <person name="Fukuda Y."/>
            <person name="Nemoto M."/>
            <person name="Matsumoto M."/>
            <person name="Wong P.S."/>
            <person name="Aburatani S."/>
            <person name="Fujibuchi W."/>
        </authorList>
    </citation>
    <scope>NUCLEOTIDE SEQUENCE [LARGE SCALE GENOMIC DNA]</scope>
    <source>
        <strain evidence="1 2">JPCC DA0580</strain>
    </source>
</reference>
<dbReference type="InParanoid" id="A0A1Z5JQU2"/>
<dbReference type="OrthoDB" id="120976at2759"/>
<gene>
    <name evidence="1" type="ORF">FisN_10Hh397</name>
</gene>
<accession>A0A1Z5JQU2</accession>
<comment type="caution">
    <text evidence="1">The sequence shown here is derived from an EMBL/GenBank/DDBJ whole genome shotgun (WGS) entry which is preliminary data.</text>
</comment>
<evidence type="ECO:0000313" key="1">
    <source>
        <dbReference type="EMBL" id="GAX16385.1"/>
    </source>
</evidence>
<proteinExistence type="predicted"/>
<name>A0A1Z5JQU2_FISSO</name>
<evidence type="ECO:0000313" key="2">
    <source>
        <dbReference type="Proteomes" id="UP000198406"/>
    </source>
</evidence>
<dbReference type="EMBL" id="BDSP01000105">
    <property type="protein sequence ID" value="GAX16385.1"/>
    <property type="molecule type" value="Genomic_DNA"/>
</dbReference>